<evidence type="ECO:0008006" key="4">
    <source>
        <dbReference type="Google" id="ProtNLM"/>
    </source>
</evidence>
<dbReference type="EMBL" id="BARV01016117">
    <property type="protein sequence ID" value="GAI23303.1"/>
    <property type="molecule type" value="Genomic_DNA"/>
</dbReference>
<sequence length="137" mass="15667">VSSRILVTVSRYPEYKYGDELKITGKLQTPPIFEDFNYKNYLIKDGIYSVVYYPKVELLNRGEYKNFISAAYAGILFFKNKLRQSIYRSLSPPQSSILGAMLLGDKNRMSQDLKEKLNIAGVRHITAVSGMHEALHI</sequence>
<dbReference type="Pfam" id="PF03772">
    <property type="entry name" value="Competence"/>
    <property type="match status" value="1"/>
</dbReference>
<reference evidence="3" key="1">
    <citation type="journal article" date="2014" name="Front. Microbiol.">
        <title>High frequency of phylogenetically diverse reductive dehalogenase-homologous genes in deep subseafloor sedimentary metagenomes.</title>
        <authorList>
            <person name="Kawai M."/>
            <person name="Futagami T."/>
            <person name="Toyoda A."/>
            <person name="Takaki Y."/>
            <person name="Nishi S."/>
            <person name="Hori S."/>
            <person name="Arai W."/>
            <person name="Tsubouchi T."/>
            <person name="Morono Y."/>
            <person name="Uchiyama I."/>
            <person name="Ito T."/>
            <person name="Fujiyama A."/>
            <person name="Inagaki F."/>
            <person name="Takami H."/>
        </authorList>
    </citation>
    <scope>NUCLEOTIDE SEQUENCE</scope>
    <source>
        <strain evidence="3">Expedition CK06-06</strain>
    </source>
</reference>
<dbReference type="AlphaFoldDB" id="X1LW43"/>
<gene>
    <name evidence="3" type="ORF">S06H3_27741</name>
</gene>
<dbReference type="InterPro" id="IPR025405">
    <property type="entry name" value="DUF4131"/>
</dbReference>
<evidence type="ECO:0000259" key="1">
    <source>
        <dbReference type="Pfam" id="PF03772"/>
    </source>
</evidence>
<evidence type="ECO:0000259" key="2">
    <source>
        <dbReference type="Pfam" id="PF13567"/>
    </source>
</evidence>
<name>X1LW43_9ZZZZ</name>
<proteinExistence type="predicted"/>
<feature type="domain" description="DUF4131" evidence="2">
    <location>
        <begin position="1"/>
        <end position="58"/>
    </location>
</feature>
<dbReference type="InterPro" id="IPR004477">
    <property type="entry name" value="ComEC_N"/>
</dbReference>
<feature type="non-terminal residue" evidence="3">
    <location>
        <position position="1"/>
    </location>
</feature>
<feature type="domain" description="ComEC/Rec2-related protein" evidence="1">
    <location>
        <begin position="101"/>
        <end position="132"/>
    </location>
</feature>
<protein>
    <recommendedName>
        <fullName evidence="4">ComEC/Rec2-related protein domain-containing protein</fullName>
    </recommendedName>
</protein>
<evidence type="ECO:0000313" key="3">
    <source>
        <dbReference type="EMBL" id="GAI23303.1"/>
    </source>
</evidence>
<organism evidence="3">
    <name type="scientific">marine sediment metagenome</name>
    <dbReference type="NCBI Taxonomy" id="412755"/>
    <lineage>
        <taxon>unclassified sequences</taxon>
        <taxon>metagenomes</taxon>
        <taxon>ecological metagenomes</taxon>
    </lineage>
</organism>
<dbReference type="Pfam" id="PF13567">
    <property type="entry name" value="DUF4131"/>
    <property type="match status" value="1"/>
</dbReference>
<accession>X1LW43</accession>
<comment type="caution">
    <text evidence="3">The sequence shown here is derived from an EMBL/GenBank/DDBJ whole genome shotgun (WGS) entry which is preliminary data.</text>
</comment>